<dbReference type="Gene3D" id="1.20.1280.50">
    <property type="match status" value="1"/>
</dbReference>
<evidence type="ECO:0000313" key="4">
    <source>
        <dbReference type="Proteomes" id="UP000032142"/>
    </source>
</evidence>
<dbReference type="AlphaFoldDB" id="A0A0B0PQQ4"/>
<evidence type="ECO:0000313" key="3">
    <source>
        <dbReference type="EMBL" id="KHG27305.1"/>
    </source>
</evidence>
<keyword evidence="4" id="KW-1185">Reference proteome</keyword>
<dbReference type="PANTHER" id="PTHR34223:SF83">
    <property type="entry name" value="F-BOX DOMAIN-CONTAINING PROTEIN"/>
    <property type="match status" value="1"/>
</dbReference>
<feature type="compositionally biased region" description="Polar residues" evidence="1">
    <location>
        <begin position="26"/>
        <end position="35"/>
    </location>
</feature>
<dbReference type="Gene3D" id="3.80.10.10">
    <property type="entry name" value="Ribonuclease Inhibitor"/>
    <property type="match status" value="1"/>
</dbReference>
<reference evidence="4" key="1">
    <citation type="submission" date="2014-09" db="EMBL/GenBank/DDBJ databases">
        <authorList>
            <person name="Mudge J."/>
            <person name="Ramaraj T."/>
            <person name="Lindquist I.E."/>
            <person name="Bharti A.K."/>
            <person name="Sundararajan A."/>
            <person name="Cameron C.T."/>
            <person name="Woodward J.E."/>
            <person name="May G.D."/>
            <person name="Brubaker C."/>
            <person name="Broadhvest J."/>
            <person name="Wilkins T.A."/>
        </authorList>
    </citation>
    <scope>NUCLEOTIDE SEQUENCE</scope>
    <source>
        <strain evidence="4">cv. AKA8401</strain>
    </source>
</reference>
<name>A0A0B0PQQ4_GOSAR</name>
<accession>A0A0B0PQQ4</accession>
<dbReference type="InterPro" id="IPR053781">
    <property type="entry name" value="F-box_AtFBL13-like"/>
</dbReference>
<organism evidence="3 4">
    <name type="scientific">Gossypium arboreum</name>
    <name type="common">Tree cotton</name>
    <name type="synonym">Gossypium nanking</name>
    <dbReference type="NCBI Taxonomy" id="29729"/>
    <lineage>
        <taxon>Eukaryota</taxon>
        <taxon>Viridiplantae</taxon>
        <taxon>Streptophyta</taxon>
        <taxon>Embryophyta</taxon>
        <taxon>Tracheophyta</taxon>
        <taxon>Spermatophyta</taxon>
        <taxon>Magnoliopsida</taxon>
        <taxon>eudicotyledons</taxon>
        <taxon>Gunneridae</taxon>
        <taxon>Pentapetalae</taxon>
        <taxon>rosids</taxon>
        <taxon>malvids</taxon>
        <taxon>Malvales</taxon>
        <taxon>Malvaceae</taxon>
        <taxon>Malvoideae</taxon>
        <taxon>Gossypium</taxon>
    </lineage>
</organism>
<dbReference type="SUPFAM" id="SSF52047">
    <property type="entry name" value="RNI-like"/>
    <property type="match status" value="1"/>
</dbReference>
<feature type="compositionally biased region" description="Basic residues" evidence="1">
    <location>
        <begin position="1"/>
        <end position="11"/>
    </location>
</feature>
<dbReference type="EMBL" id="KN440616">
    <property type="protein sequence ID" value="KHG27305.1"/>
    <property type="molecule type" value="Genomic_DNA"/>
</dbReference>
<evidence type="ECO:0000259" key="2">
    <source>
        <dbReference type="PROSITE" id="PS50181"/>
    </source>
</evidence>
<dbReference type="InterPro" id="IPR053197">
    <property type="entry name" value="F-box_SCFL_complex_component"/>
</dbReference>
<dbReference type="Pfam" id="PF00646">
    <property type="entry name" value="F-box"/>
    <property type="match status" value="1"/>
</dbReference>
<dbReference type="PROSITE" id="PS50181">
    <property type="entry name" value="FBOX"/>
    <property type="match status" value="1"/>
</dbReference>
<dbReference type="Proteomes" id="UP000032142">
    <property type="component" value="Unassembled WGS sequence"/>
</dbReference>
<dbReference type="SUPFAM" id="SSF81383">
    <property type="entry name" value="F-box domain"/>
    <property type="match status" value="1"/>
</dbReference>
<feature type="region of interest" description="Disordered" evidence="1">
    <location>
        <begin position="1"/>
        <end position="35"/>
    </location>
</feature>
<dbReference type="PANTHER" id="PTHR34223">
    <property type="entry name" value="OS11G0201299 PROTEIN"/>
    <property type="match status" value="1"/>
</dbReference>
<protein>
    <recommendedName>
        <fullName evidence="2">F-box domain-containing protein</fullName>
    </recommendedName>
</protein>
<sequence length="561" mass="64851">MEKKVGRKKIKQEKQRHDPDDDNNPRNTSSSRYSDTSGLKDYVFHQIIPSFMYIWKHDQEKSYKHVDVPKSSAKNNMDPNDFISHLPDDILHHIISLLPFKSAVRTSFLSTHWKHLWKEALLDSVHDVITIEAAITAITSFVDDFDTRHRPRNKWGLIFELGHGRGSLVASISSNSSLKLDFSAGKQEFPMPFDLFLKMNIAPPNRLSRRYMFDWLLEENHPSQSEQPPSNTMRVKSLHLISVSHLSNMAVSSLVPKLPFLRSLTIAKCNGLQSLQIKEAKGLRKLVVLDCPHLQSLSFEGSSLKSFRYRGNLVSFRFRGKCNCFPLIRFCECGLLLDDAMIDIRQGALTQWTWDFEIETPFSRGLRKGNHCDCANKYKCFNSILRSIKDVQSLTMCRWFYETTMCKKLPFSSRCPKYYLSVLELWWIDCSMERESINALLCFLKLCPNLKRLNITLDPKCYNLPSTGKFSTSVIVPDKLDDLKVVKIEGFANEEKENFMARRLIPLFGENNPVIISKPNGKCLKHLVKMAKLEKKGKYPYKFEMVENVDENFPDHVHINI</sequence>
<dbReference type="InterPro" id="IPR036047">
    <property type="entry name" value="F-box-like_dom_sf"/>
</dbReference>
<evidence type="ECO:0000256" key="1">
    <source>
        <dbReference type="SAM" id="MobiDB-lite"/>
    </source>
</evidence>
<gene>
    <name evidence="3" type="ORF">F383_07645</name>
</gene>
<feature type="domain" description="F-box" evidence="2">
    <location>
        <begin position="80"/>
        <end position="129"/>
    </location>
</feature>
<dbReference type="InterPro" id="IPR032675">
    <property type="entry name" value="LRR_dom_sf"/>
</dbReference>
<dbReference type="CDD" id="cd22160">
    <property type="entry name" value="F-box_AtFBL13-like"/>
    <property type="match status" value="1"/>
</dbReference>
<dbReference type="InterPro" id="IPR001810">
    <property type="entry name" value="F-box_dom"/>
</dbReference>
<proteinExistence type="predicted"/>